<reference evidence="1" key="1">
    <citation type="journal article" date="2014" name="Front. Microbiol.">
        <title>High frequency of phylogenetically diverse reductive dehalogenase-homologous genes in deep subseafloor sedimentary metagenomes.</title>
        <authorList>
            <person name="Kawai M."/>
            <person name="Futagami T."/>
            <person name="Toyoda A."/>
            <person name="Takaki Y."/>
            <person name="Nishi S."/>
            <person name="Hori S."/>
            <person name="Arai W."/>
            <person name="Tsubouchi T."/>
            <person name="Morono Y."/>
            <person name="Uchiyama I."/>
            <person name="Ito T."/>
            <person name="Fujiyama A."/>
            <person name="Inagaki F."/>
            <person name="Takami H."/>
        </authorList>
    </citation>
    <scope>NUCLEOTIDE SEQUENCE</scope>
    <source>
        <strain evidence="1">Expedition CK06-06</strain>
    </source>
</reference>
<protein>
    <submittedName>
        <fullName evidence="1">Uncharacterized protein</fullName>
    </submittedName>
</protein>
<evidence type="ECO:0000313" key="1">
    <source>
        <dbReference type="EMBL" id="GAI96008.1"/>
    </source>
</evidence>
<name>X1SSX2_9ZZZZ</name>
<comment type="caution">
    <text evidence="1">The sequence shown here is derived from an EMBL/GenBank/DDBJ whole genome shotgun (WGS) entry which is preliminary data.</text>
</comment>
<proteinExistence type="predicted"/>
<feature type="non-terminal residue" evidence="1">
    <location>
        <position position="34"/>
    </location>
</feature>
<organism evidence="1">
    <name type="scientific">marine sediment metagenome</name>
    <dbReference type="NCBI Taxonomy" id="412755"/>
    <lineage>
        <taxon>unclassified sequences</taxon>
        <taxon>metagenomes</taxon>
        <taxon>ecological metagenomes</taxon>
    </lineage>
</organism>
<accession>X1SSX2</accession>
<dbReference type="AlphaFoldDB" id="X1SSX2"/>
<gene>
    <name evidence="1" type="ORF">S12H4_40799</name>
</gene>
<dbReference type="EMBL" id="BARW01024798">
    <property type="protein sequence ID" value="GAI96008.1"/>
    <property type="molecule type" value="Genomic_DNA"/>
</dbReference>
<sequence length="34" mass="3934">MNNETSTHPVWGQYWMKYIKGKADEAGVDVYVTD</sequence>